<evidence type="ECO:0000313" key="2">
    <source>
        <dbReference type="Proteomes" id="UP000276215"/>
    </source>
</evidence>
<reference evidence="1 2" key="1">
    <citation type="journal article" date="2018" name="Nat. Ecol. Evol.">
        <title>Pezizomycetes genomes reveal the molecular basis of ectomycorrhizal truffle lifestyle.</title>
        <authorList>
            <person name="Murat C."/>
            <person name="Payen T."/>
            <person name="Noel B."/>
            <person name="Kuo A."/>
            <person name="Morin E."/>
            <person name="Chen J."/>
            <person name="Kohler A."/>
            <person name="Krizsan K."/>
            <person name="Balestrini R."/>
            <person name="Da Silva C."/>
            <person name="Montanini B."/>
            <person name="Hainaut M."/>
            <person name="Levati E."/>
            <person name="Barry K.W."/>
            <person name="Belfiori B."/>
            <person name="Cichocki N."/>
            <person name="Clum A."/>
            <person name="Dockter R.B."/>
            <person name="Fauchery L."/>
            <person name="Guy J."/>
            <person name="Iotti M."/>
            <person name="Le Tacon F."/>
            <person name="Lindquist E.A."/>
            <person name="Lipzen A."/>
            <person name="Malagnac F."/>
            <person name="Mello A."/>
            <person name="Molinier V."/>
            <person name="Miyauchi S."/>
            <person name="Poulain J."/>
            <person name="Riccioni C."/>
            <person name="Rubini A."/>
            <person name="Sitrit Y."/>
            <person name="Splivallo R."/>
            <person name="Traeger S."/>
            <person name="Wang M."/>
            <person name="Zifcakova L."/>
            <person name="Wipf D."/>
            <person name="Zambonelli A."/>
            <person name="Paolocci F."/>
            <person name="Nowrousian M."/>
            <person name="Ottonello S."/>
            <person name="Baldrian P."/>
            <person name="Spatafora J.W."/>
            <person name="Henrissat B."/>
            <person name="Nagy L.G."/>
            <person name="Aury J.M."/>
            <person name="Wincker P."/>
            <person name="Grigoriev I.V."/>
            <person name="Bonfante P."/>
            <person name="Martin F.M."/>
        </authorList>
    </citation>
    <scope>NUCLEOTIDE SEQUENCE [LARGE SCALE GENOMIC DNA]</scope>
    <source>
        <strain evidence="1 2">120613-1</strain>
    </source>
</reference>
<dbReference type="Proteomes" id="UP000276215">
    <property type="component" value="Unassembled WGS sequence"/>
</dbReference>
<name>A0A3N4K166_9PEZI</name>
<organism evidence="1 2">
    <name type="scientific">Choiromyces venosus 120613-1</name>
    <dbReference type="NCBI Taxonomy" id="1336337"/>
    <lineage>
        <taxon>Eukaryota</taxon>
        <taxon>Fungi</taxon>
        <taxon>Dikarya</taxon>
        <taxon>Ascomycota</taxon>
        <taxon>Pezizomycotina</taxon>
        <taxon>Pezizomycetes</taxon>
        <taxon>Pezizales</taxon>
        <taxon>Tuberaceae</taxon>
        <taxon>Choiromyces</taxon>
    </lineage>
</organism>
<gene>
    <name evidence="1" type="ORF">L873DRAFT_276275</name>
</gene>
<dbReference type="EMBL" id="ML120364">
    <property type="protein sequence ID" value="RPB03079.1"/>
    <property type="molecule type" value="Genomic_DNA"/>
</dbReference>
<evidence type="ECO:0000313" key="1">
    <source>
        <dbReference type="EMBL" id="RPB03079.1"/>
    </source>
</evidence>
<proteinExistence type="predicted"/>
<sequence>MEVEEELIIKCSGCHWQRKLHFFPQKVNELRYKTCTPCHKLLTRRRLQNTNHLHVKELPNVEIQEVNQAEIISVATNSENMGNSENIENVESTQNAENAEKVENAGCRVCRAY</sequence>
<keyword evidence="2" id="KW-1185">Reference proteome</keyword>
<dbReference type="AlphaFoldDB" id="A0A3N4K166"/>
<dbReference type="SUPFAM" id="SSF48695">
    <property type="entry name" value="Multiheme cytochromes"/>
    <property type="match status" value="1"/>
</dbReference>
<accession>A0A3N4K166</accession>
<protein>
    <submittedName>
        <fullName evidence="1">Uncharacterized protein</fullName>
    </submittedName>
</protein>
<dbReference type="InterPro" id="IPR036280">
    <property type="entry name" value="Multihaem_cyt_sf"/>
</dbReference>